<gene>
    <name evidence="1" type="ORF">SAMN03080599_02405</name>
</gene>
<keyword evidence="2" id="KW-1185">Reference proteome</keyword>
<dbReference type="Proteomes" id="UP000199208">
    <property type="component" value="Unassembled WGS sequence"/>
</dbReference>
<evidence type="ECO:0000313" key="1">
    <source>
        <dbReference type="EMBL" id="SCZ80713.1"/>
    </source>
</evidence>
<protein>
    <submittedName>
        <fullName evidence="1">Uncharacterized protein</fullName>
    </submittedName>
</protein>
<reference evidence="1 2" key="1">
    <citation type="submission" date="2016-10" db="EMBL/GenBank/DDBJ databases">
        <authorList>
            <person name="de Groot N.N."/>
        </authorList>
    </citation>
    <scope>NUCLEOTIDE SEQUENCE [LARGE SCALE GENOMIC DNA]</scope>
    <source>
        <strain evidence="1 2">DSM 2784</strain>
    </source>
</reference>
<dbReference type="RefSeq" id="WP_170829435.1">
    <property type="nucleotide sequence ID" value="NZ_FMWL01000014.1"/>
</dbReference>
<organism evidence="1 2">
    <name type="scientific">Acidaminobacter hydrogenoformans DSM 2784</name>
    <dbReference type="NCBI Taxonomy" id="1120920"/>
    <lineage>
        <taxon>Bacteria</taxon>
        <taxon>Bacillati</taxon>
        <taxon>Bacillota</taxon>
        <taxon>Clostridia</taxon>
        <taxon>Peptostreptococcales</taxon>
        <taxon>Acidaminobacteraceae</taxon>
        <taxon>Acidaminobacter</taxon>
    </lineage>
</organism>
<name>A0A1G5S322_9FIRM</name>
<accession>A0A1G5S322</accession>
<dbReference type="AlphaFoldDB" id="A0A1G5S322"/>
<evidence type="ECO:0000313" key="2">
    <source>
        <dbReference type="Proteomes" id="UP000199208"/>
    </source>
</evidence>
<proteinExistence type="predicted"/>
<dbReference type="EMBL" id="FMWL01000014">
    <property type="protein sequence ID" value="SCZ80713.1"/>
    <property type="molecule type" value="Genomic_DNA"/>
</dbReference>
<dbReference type="STRING" id="1120920.SAMN03080599_02405"/>
<sequence>MEKYLSKDQWTVEVCKRCGDEKKVNRFGVCESCDHEIDSDYAGLYGYKEMEN</sequence>